<reference evidence="3 4" key="1">
    <citation type="submission" date="2019-01" db="EMBL/GenBank/DDBJ databases">
        <title>Pseudoxanthomonas composti sp. nov., isolated from compost.</title>
        <authorList>
            <person name="Yang G."/>
        </authorList>
    </citation>
    <scope>NUCLEOTIDE SEQUENCE [LARGE SCALE GENOMIC DNA]</scope>
    <source>
        <strain evidence="3 4">GSS15</strain>
    </source>
</reference>
<evidence type="ECO:0000313" key="4">
    <source>
        <dbReference type="Proteomes" id="UP000289784"/>
    </source>
</evidence>
<keyword evidence="4" id="KW-1185">Reference proteome</keyword>
<name>A0A4Q1JW15_9GAMM</name>
<dbReference type="SUPFAM" id="SSF53474">
    <property type="entry name" value="alpha/beta-Hydrolases"/>
    <property type="match status" value="1"/>
</dbReference>
<dbReference type="RefSeq" id="WP_129470595.1">
    <property type="nucleotide sequence ID" value="NZ_SAWZ01000003.1"/>
</dbReference>
<dbReference type="Gene3D" id="3.40.50.1820">
    <property type="entry name" value="alpha/beta hydrolase"/>
    <property type="match status" value="1"/>
</dbReference>
<dbReference type="InterPro" id="IPR050278">
    <property type="entry name" value="Serine_Prot_S9B/DPPIV"/>
</dbReference>
<accession>A0A4Q1JW15</accession>
<dbReference type="GO" id="GO:0008236">
    <property type="term" value="F:serine-type peptidase activity"/>
    <property type="evidence" value="ECO:0007669"/>
    <property type="project" value="InterPro"/>
</dbReference>
<evidence type="ECO:0000313" key="3">
    <source>
        <dbReference type="EMBL" id="RXR06488.1"/>
    </source>
</evidence>
<dbReference type="Pfam" id="PF00930">
    <property type="entry name" value="DPPIV_N"/>
    <property type="match status" value="1"/>
</dbReference>
<gene>
    <name evidence="3" type="ORF">EPA99_07525</name>
</gene>
<comment type="caution">
    <text evidence="3">The sequence shown here is derived from an EMBL/GenBank/DDBJ whole genome shotgun (WGS) entry which is preliminary data.</text>
</comment>
<dbReference type="InterPro" id="IPR029058">
    <property type="entry name" value="AB_hydrolase_fold"/>
</dbReference>
<dbReference type="AlphaFoldDB" id="A0A4Q1JW15"/>
<protein>
    <submittedName>
        <fullName evidence="3">S9 family peptidase</fullName>
    </submittedName>
</protein>
<feature type="domain" description="Dipeptidylpeptidase IV N-terminal" evidence="2">
    <location>
        <begin position="116"/>
        <end position="443"/>
    </location>
</feature>
<organism evidence="3 4">
    <name type="scientific">Pseudoxanthomonas composti</name>
    <dbReference type="NCBI Taxonomy" id="2137479"/>
    <lineage>
        <taxon>Bacteria</taxon>
        <taxon>Pseudomonadati</taxon>
        <taxon>Pseudomonadota</taxon>
        <taxon>Gammaproteobacteria</taxon>
        <taxon>Lysobacterales</taxon>
        <taxon>Lysobacteraceae</taxon>
        <taxon>Pseudoxanthomonas</taxon>
    </lineage>
</organism>
<dbReference type="OrthoDB" id="9812921at2"/>
<dbReference type="SUPFAM" id="SSF82171">
    <property type="entry name" value="DPP6 N-terminal domain-like"/>
    <property type="match status" value="1"/>
</dbReference>
<dbReference type="Proteomes" id="UP000289784">
    <property type="component" value="Unassembled WGS sequence"/>
</dbReference>
<dbReference type="Gene3D" id="2.140.10.30">
    <property type="entry name" value="Dipeptidylpeptidase IV, N-terminal domain"/>
    <property type="match status" value="1"/>
</dbReference>
<dbReference type="GO" id="GO:0008239">
    <property type="term" value="F:dipeptidyl-peptidase activity"/>
    <property type="evidence" value="ECO:0007669"/>
    <property type="project" value="TreeGrafter"/>
</dbReference>
<proteinExistence type="predicted"/>
<dbReference type="Pfam" id="PF00326">
    <property type="entry name" value="Peptidase_S9"/>
    <property type="match status" value="1"/>
</dbReference>
<dbReference type="PANTHER" id="PTHR11731">
    <property type="entry name" value="PROTEASE FAMILY S9B,C DIPEPTIDYL-PEPTIDASE IV-RELATED"/>
    <property type="match status" value="1"/>
</dbReference>
<evidence type="ECO:0000259" key="2">
    <source>
        <dbReference type="Pfam" id="PF00930"/>
    </source>
</evidence>
<dbReference type="EMBL" id="SAWZ01000003">
    <property type="protein sequence ID" value="RXR06488.1"/>
    <property type="molecule type" value="Genomic_DNA"/>
</dbReference>
<feature type="domain" description="Peptidase S9 prolyl oligopeptidase catalytic" evidence="1">
    <location>
        <begin position="539"/>
        <end position="734"/>
    </location>
</feature>
<evidence type="ECO:0000259" key="1">
    <source>
        <dbReference type="Pfam" id="PF00326"/>
    </source>
</evidence>
<dbReference type="InterPro" id="IPR002469">
    <property type="entry name" value="Peptidase_S9B_N"/>
</dbReference>
<sequence>MSSPFDAAKARPLTLEAITGPTPLAGPTLLKPAISPDGRQVCFLRGRDGDRLRLDLWAFEVDTGITRRLVDADAVLPGEEHLSPAEQARRERQRIAAYSGIVDYQYAPDGRTLLFPLGGALYLHDLSSGQTRQLTRVEDGFATDPRVSPQGGFVSFIRGRDLWIVALADGGQHRLTCDGSAVIGNGVAEFVADEEMGRHTGYWWAPDEGAIAFTRIDESPVPLKRRLELHADRAEVTEQRYPAAGQANVRVQLGVIAPQAGARPRWIDLGSDPELYLARVQWRDAQRLSFQRQSRDQQRLELVEHDLASGRQRVLLSETAPTWVPLHDALRFLGDGRLVWMSERSGHAHLYLASEDGSALRALTQGPWPVDALLAVDEAAGMLFFSAGLHEGVADATQAQVFSVPLAGGAPVQLTRERGVHTATFSRNGTVYVDHWSSSTVPPQVCLHRADGTPIAALLENDLQAPAHPYAAYRDAHLPIRFGTLFAADGSTPLHYSLLLPRGFDPKQRYPVVVHVYGGPAAQTVTDSWPVRGDALFNQYLTQQGYVVFSLDNRGTPRRGQAFSGALYGRQGTVEVEDQLAGIAWLHAQPWVDAARIGVHGWSNGGYMSLMLLARAPQAYACGVAGAPVTDWALYDTHYTERYMGHPARNADGYAQASVFTHLHGLREDALLLLHGMADDNVLFTNATQLMSALHRRGTGFELMTFPGARHGLQGQDLLVRYRMMERFFRRKLGAPATD</sequence>
<dbReference type="PANTHER" id="PTHR11731:SF193">
    <property type="entry name" value="DIPEPTIDYL PEPTIDASE 9"/>
    <property type="match status" value="1"/>
</dbReference>
<dbReference type="InterPro" id="IPR001375">
    <property type="entry name" value="Peptidase_S9_cat"/>
</dbReference>
<dbReference type="GO" id="GO:0006508">
    <property type="term" value="P:proteolysis"/>
    <property type="evidence" value="ECO:0007669"/>
    <property type="project" value="InterPro"/>
</dbReference>